<feature type="domain" description="Fibrobacter succinogenes major paralogous" evidence="1">
    <location>
        <begin position="52"/>
        <end position="147"/>
    </location>
</feature>
<sequence>SNTNKIHASISGAVKGWEDGGAIAPVEDDLPEDSDLLEYAGVKYRIRQLSNGTTWMAENLRYIPEDKRVSSSPSEENGIWYPCTTSFTASSDTEYIQRQGLLYDLATAVGEPVTADNFRNIEGVQGICPEGWHLPTRADLESLIAMNSELGSSFFTYAGTRDPSGKYIGSLMSGDFSKGYLLCTSTESSVYTPEDLNYQYLLFSKSNQVNIIDID</sequence>
<gene>
    <name evidence="2" type="ORF">OBE_10212</name>
</gene>
<proteinExistence type="predicted"/>
<accession>K1SRM2</accession>
<organism evidence="2">
    <name type="scientific">human gut metagenome</name>
    <dbReference type="NCBI Taxonomy" id="408170"/>
    <lineage>
        <taxon>unclassified sequences</taxon>
        <taxon>metagenomes</taxon>
        <taxon>organismal metagenomes</taxon>
    </lineage>
</organism>
<evidence type="ECO:0000259" key="1">
    <source>
        <dbReference type="Pfam" id="PF09603"/>
    </source>
</evidence>
<feature type="non-terminal residue" evidence="2">
    <location>
        <position position="215"/>
    </location>
</feature>
<evidence type="ECO:0000313" key="2">
    <source>
        <dbReference type="EMBL" id="EKC58044.1"/>
    </source>
</evidence>
<dbReference type="EMBL" id="AJWZ01007038">
    <property type="protein sequence ID" value="EKC58044.1"/>
    <property type="molecule type" value="Genomic_DNA"/>
</dbReference>
<name>K1SRM2_9ZZZZ</name>
<comment type="caution">
    <text evidence="2">The sequence shown here is derived from an EMBL/GenBank/DDBJ whole genome shotgun (WGS) entry which is preliminary data.</text>
</comment>
<dbReference type="AlphaFoldDB" id="K1SRM2"/>
<feature type="non-terminal residue" evidence="2">
    <location>
        <position position="1"/>
    </location>
</feature>
<dbReference type="InterPro" id="IPR011871">
    <property type="entry name" value="Fib_succ_major"/>
</dbReference>
<dbReference type="NCBIfam" id="TIGR02145">
    <property type="entry name" value="Fib_succ_major"/>
    <property type="match status" value="1"/>
</dbReference>
<protein>
    <recommendedName>
        <fullName evidence="1">Fibrobacter succinogenes major paralogous domain-containing protein</fullName>
    </recommendedName>
</protein>
<reference evidence="2" key="1">
    <citation type="journal article" date="2013" name="Environ. Microbiol.">
        <title>Microbiota from the distal guts of lean and obese adolescents exhibit partial functional redundancy besides clear differences in community structure.</title>
        <authorList>
            <person name="Ferrer M."/>
            <person name="Ruiz A."/>
            <person name="Lanza F."/>
            <person name="Haange S.B."/>
            <person name="Oberbach A."/>
            <person name="Till H."/>
            <person name="Bargiela R."/>
            <person name="Campoy C."/>
            <person name="Segura M.T."/>
            <person name="Richter M."/>
            <person name="von Bergen M."/>
            <person name="Seifert J."/>
            <person name="Suarez A."/>
        </authorList>
    </citation>
    <scope>NUCLEOTIDE SEQUENCE</scope>
</reference>
<dbReference type="Pfam" id="PF09603">
    <property type="entry name" value="Fib_succ_major"/>
    <property type="match status" value="1"/>
</dbReference>